<keyword evidence="4 7" id="KW-1133">Transmembrane helix</keyword>
<keyword evidence="3 7" id="KW-0812">Transmembrane</keyword>
<keyword evidence="8" id="KW-1185">Reference proteome</keyword>
<name>A0A8B7NWG4_HYAAZ</name>
<dbReference type="InterPro" id="IPR018499">
    <property type="entry name" value="Tetraspanin/Peripherin"/>
</dbReference>
<dbReference type="GO" id="GO:0005886">
    <property type="term" value="C:plasma membrane"/>
    <property type="evidence" value="ECO:0007669"/>
    <property type="project" value="TreeGrafter"/>
</dbReference>
<proteinExistence type="inferred from homology"/>
<protein>
    <recommendedName>
        <fullName evidence="7">Tetraspanin</fullName>
    </recommendedName>
</protein>
<dbReference type="OrthoDB" id="10051670at2759"/>
<evidence type="ECO:0000256" key="6">
    <source>
        <dbReference type="PIRSR" id="PIRSR002419-1"/>
    </source>
</evidence>
<dbReference type="SUPFAM" id="SSF48652">
    <property type="entry name" value="Tetraspanin"/>
    <property type="match status" value="1"/>
</dbReference>
<gene>
    <name evidence="9" type="primary">LOC108674607</name>
</gene>
<evidence type="ECO:0000256" key="1">
    <source>
        <dbReference type="ARBA" id="ARBA00004141"/>
    </source>
</evidence>
<accession>A0A8B7NWG4</accession>
<dbReference type="AlphaFoldDB" id="A0A8B7NWG4"/>
<feature type="transmembrane region" description="Helical" evidence="7">
    <location>
        <begin position="94"/>
        <end position="119"/>
    </location>
</feature>
<evidence type="ECO:0000256" key="2">
    <source>
        <dbReference type="ARBA" id="ARBA00006840"/>
    </source>
</evidence>
<reference evidence="9" key="1">
    <citation type="submission" date="2025-08" db="UniProtKB">
        <authorList>
            <consortium name="RefSeq"/>
        </authorList>
    </citation>
    <scope>IDENTIFICATION</scope>
    <source>
        <tissue evidence="9">Whole organism</tissue>
    </source>
</reference>
<feature type="disulfide bond" evidence="6">
    <location>
        <begin position="162"/>
        <end position="195"/>
    </location>
</feature>
<dbReference type="InterPro" id="IPR008952">
    <property type="entry name" value="Tetraspanin_EC2_sf"/>
</dbReference>
<dbReference type="OMA" id="AMAGACK"/>
<evidence type="ECO:0000256" key="5">
    <source>
        <dbReference type="ARBA" id="ARBA00023136"/>
    </source>
</evidence>
<organism evidence="8 9">
    <name type="scientific">Hyalella azteca</name>
    <name type="common">Amphipod</name>
    <dbReference type="NCBI Taxonomy" id="294128"/>
    <lineage>
        <taxon>Eukaryota</taxon>
        <taxon>Metazoa</taxon>
        <taxon>Ecdysozoa</taxon>
        <taxon>Arthropoda</taxon>
        <taxon>Crustacea</taxon>
        <taxon>Multicrustacea</taxon>
        <taxon>Malacostraca</taxon>
        <taxon>Eumalacostraca</taxon>
        <taxon>Peracarida</taxon>
        <taxon>Amphipoda</taxon>
        <taxon>Senticaudata</taxon>
        <taxon>Talitrida</taxon>
        <taxon>Talitroidea</taxon>
        <taxon>Hyalellidae</taxon>
        <taxon>Hyalella</taxon>
    </lineage>
</organism>
<sequence>MDYDDEDEYSLYHMGTAERAGRTFMYSFNTLFFVAGSCMFSMGLFVQFDEGLKNSLGFLDFPEYYTANIIIMVGSTILMLGSVAGLVGTSYSNYFLLLMYLALSVISFSIDLGGAVYLLCQGLEATHAYPSIKETFQDYMYRYQYDMVAKYRVDVIQEYIGCCGAALPSDWVDIHMPVPNTCRNQITGNQYKNSCAEIMSRSLELYTGITSGLTLCICFLQLFTFIFVACIYRGVKQRQRAIKSSIIKR</sequence>
<feature type="transmembrane region" description="Helical" evidence="7">
    <location>
        <begin position="209"/>
        <end position="232"/>
    </location>
</feature>
<dbReference type="KEGG" id="hazt:108674607"/>
<dbReference type="PRINTS" id="PR00259">
    <property type="entry name" value="TMFOUR"/>
</dbReference>
<dbReference type="InterPro" id="IPR000301">
    <property type="entry name" value="Tetraspanin_animals"/>
</dbReference>
<feature type="transmembrane region" description="Helical" evidence="7">
    <location>
        <begin position="65"/>
        <end position="87"/>
    </location>
</feature>
<comment type="subcellular location">
    <subcellularLocation>
        <location evidence="1 7">Membrane</location>
        <topology evidence="1 7">Multi-pass membrane protein</topology>
    </subcellularLocation>
</comment>
<evidence type="ECO:0000313" key="9">
    <source>
        <dbReference type="RefSeq" id="XP_018018060.1"/>
    </source>
</evidence>
<keyword evidence="5 7" id="KW-0472">Membrane</keyword>
<evidence type="ECO:0000256" key="4">
    <source>
        <dbReference type="ARBA" id="ARBA00022989"/>
    </source>
</evidence>
<keyword evidence="6" id="KW-1015">Disulfide bond</keyword>
<dbReference type="PANTHER" id="PTHR19282:SF534">
    <property type="entry name" value="TETRASPANIN FAMILY-RELATED"/>
    <property type="match status" value="1"/>
</dbReference>
<feature type="transmembrane region" description="Helical" evidence="7">
    <location>
        <begin position="24"/>
        <end position="45"/>
    </location>
</feature>
<evidence type="ECO:0000313" key="8">
    <source>
        <dbReference type="Proteomes" id="UP000694843"/>
    </source>
</evidence>
<dbReference type="PIRSF" id="PIRSF002419">
    <property type="entry name" value="Tetraspanin"/>
    <property type="match status" value="1"/>
</dbReference>
<dbReference type="Proteomes" id="UP000694843">
    <property type="component" value="Unplaced"/>
</dbReference>
<dbReference type="RefSeq" id="XP_018018060.1">
    <property type="nucleotide sequence ID" value="XM_018162571.1"/>
</dbReference>
<dbReference type="PANTHER" id="PTHR19282">
    <property type="entry name" value="TETRASPANIN"/>
    <property type="match status" value="1"/>
</dbReference>
<dbReference type="Gene3D" id="1.10.1450.10">
    <property type="entry name" value="Tetraspanin"/>
    <property type="match status" value="1"/>
</dbReference>
<dbReference type="Pfam" id="PF00335">
    <property type="entry name" value="Tetraspanin"/>
    <property type="match status" value="1"/>
</dbReference>
<feature type="disulfide bond" evidence="6">
    <location>
        <begin position="163"/>
        <end position="182"/>
    </location>
</feature>
<dbReference type="GeneID" id="108674607"/>
<evidence type="ECO:0000256" key="3">
    <source>
        <dbReference type="ARBA" id="ARBA00022692"/>
    </source>
</evidence>
<evidence type="ECO:0000256" key="7">
    <source>
        <dbReference type="RuleBase" id="RU361218"/>
    </source>
</evidence>
<comment type="similarity">
    <text evidence="2 7">Belongs to the tetraspanin (TM4SF) family.</text>
</comment>
<dbReference type="CDD" id="cd03127">
    <property type="entry name" value="tetraspanin_LEL"/>
    <property type="match status" value="1"/>
</dbReference>